<evidence type="ECO:0000259" key="11">
    <source>
        <dbReference type="Pfam" id="PF00082"/>
    </source>
</evidence>
<feature type="domain" description="Peptidase S8/S53" evidence="11">
    <location>
        <begin position="170"/>
        <end position="509"/>
    </location>
</feature>
<dbReference type="InterPro" id="IPR000209">
    <property type="entry name" value="Peptidase_S8/S53_dom"/>
</dbReference>
<dbReference type="PRINTS" id="PR00723">
    <property type="entry name" value="SUBTILISIN"/>
</dbReference>
<dbReference type="InterPro" id="IPR034197">
    <property type="entry name" value="Peptidases_S8_3"/>
</dbReference>
<dbReference type="PROSITE" id="PS00136">
    <property type="entry name" value="SUBTILASE_ASP"/>
    <property type="match status" value="1"/>
</dbReference>
<dbReference type="InterPro" id="IPR023827">
    <property type="entry name" value="Peptidase_S8_Asp-AS"/>
</dbReference>
<dbReference type="STRING" id="765420.OSCT_0748"/>
<evidence type="ECO:0000259" key="13">
    <source>
        <dbReference type="Pfam" id="PF05922"/>
    </source>
</evidence>
<dbReference type="Proteomes" id="UP000054010">
    <property type="component" value="Unassembled WGS sequence"/>
</dbReference>
<dbReference type="InterPro" id="IPR015500">
    <property type="entry name" value="Peptidase_S8_subtilisin-rel"/>
</dbReference>
<protein>
    <submittedName>
        <fullName evidence="14">Serine protease</fullName>
    </submittedName>
</protein>
<dbReference type="Gene3D" id="2.60.120.380">
    <property type="match status" value="1"/>
</dbReference>
<dbReference type="InterPro" id="IPR010259">
    <property type="entry name" value="S8pro/Inhibitor_I9"/>
</dbReference>
<evidence type="ECO:0000313" key="15">
    <source>
        <dbReference type="Proteomes" id="UP000054010"/>
    </source>
</evidence>
<dbReference type="OrthoDB" id="9798386at2"/>
<dbReference type="PROSITE" id="PS51892">
    <property type="entry name" value="SUBTILASE"/>
    <property type="match status" value="1"/>
</dbReference>
<sequence>MATMHNALRSLWGLLVVAGLILALQPTHAGASLFTNQQTTSSPSRYIVQLAGDPLVAAVAQAAQLAGADPNAELDLTSTTAQTYRNQLAKRRAQVLQAIGQRLGSVPQVDYSYDLVFNGVALHLTAEQATQIADLPGVVAVQPEVFYELTSDAGPTWIGADQIWNSGYKGEGVIIGVIDTGINTRHPSFAEVGGDGYRHVNPLGQGVYKGACDPNNLPSRADGNPSGYNPAIICNSKLIGAWTFPNTATAPNTSTGEPSPNDEHSHGSHTASTAAGNVLYNVVSGGITYPRISGVAPHANIIAYDACGYIISGTYYATCPTSDLLAAVNQAVADQVDVISYSISGGTDPWNDAVEQAFLNARTAGIVVSASAGNSGPYAGTVAHVSPWVMSVAAATHDRANTNRTINPATGDLMAYFSSRGPAPNTYAQVIKPDLTAPGVSIFAAYANTGGASPNYGLMSGTSMSAPHVTGAAALLIGLHPDWSPSQVQSALMTTSLAPIMQENGTTPTTPFDSGAGRVRLERAMRAGLLLDETPTNFRNTNPIIGGDARALNLPSMADPSCVYICSWTRTVYNPLDVAVTWTATTETTALSVEPASFTIPAHGTQSLTFTLNVAGKPFDTYVFDRATLKATGDAAPDASFPVAAIPKTSSLASRLVLNATTTTSQHTRSVSTLPYNALTTHITGLVKATRQTLTIANGASDTTTLLVVPAGTARIVAEIQGSTSQDVDLFMIRDANNNNIIDSSEAWTWACYSATELVDEYCSIANPTPGTYFVRVDNYLASPNNASDPVTLLTAVVPNANPGNLSLDLPGSSSGGPIDLEFAINTPSSAEGDFWYGHVTLTDSNTTTTIVNVDVDFHHMQPGAAQLLIMDGNNQRAVINTAFSPKLSLIVVDSVGKRVPGATVTFTSPASGAGVTFPSGNTVTTNFDGWAEITVQANGNAGTFALVASVEGASGQVSTDFSLENLLKPFMIYLPSVYR</sequence>
<evidence type="ECO:0000256" key="8">
    <source>
        <dbReference type="RuleBase" id="RU003355"/>
    </source>
</evidence>
<evidence type="ECO:0000256" key="1">
    <source>
        <dbReference type="ARBA" id="ARBA00011073"/>
    </source>
</evidence>
<proteinExistence type="inferred from homology"/>
<feature type="active site" description="Charge relay system" evidence="6 7">
    <location>
        <position position="266"/>
    </location>
</feature>
<keyword evidence="5" id="KW-0325">Glycoprotein</keyword>
<dbReference type="Pfam" id="PF05922">
    <property type="entry name" value="Inhibitor_I9"/>
    <property type="match status" value="1"/>
</dbReference>
<evidence type="ECO:0000256" key="9">
    <source>
        <dbReference type="SAM" id="MobiDB-lite"/>
    </source>
</evidence>
<keyword evidence="4 7" id="KW-0720">Serine protease</keyword>
<dbReference type="EMBL" id="ADVR01000012">
    <property type="protein sequence ID" value="EFO81466.1"/>
    <property type="molecule type" value="Genomic_DNA"/>
</dbReference>
<name>E1IBP7_9CHLR</name>
<comment type="similarity">
    <text evidence="1 7 8">Belongs to the peptidase S8 family.</text>
</comment>
<keyword evidence="2 7" id="KW-0645">Protease</keyword>
<dbReference type="InterPro" id="IPR023828">
    <property type="entry name" value="Peptidase_S8_Ser-AS"/>
</dbReference>
<evidence type="ECO:0000256" key="6">
    <source>
        <dbReference type="PIRSR" id="PIRSR615500-1"/>
    </source>
</evidence>
<evidence type="ECO:0000256" key="4">
    <source>
        <dbReference type="ARBA" id="ARBA00022825"/>
    </source>
</evidence>
<evidence type="ECO:0000256" key="7">
    <source>
        <dbReference type="PROSITE-ProRule" id="PRU01240"/>
    </source>
</evidence>
<dbReference type="Pfam" id="PF00082">
    <property type="entry name" value="Peptidase_S8"/>
    <property type="match status" value="1"/>
</dbReference>
<dbReference type="InterPro" id="IPR045051">
    <property type="entry name" value="SBT"/>
</dbReference>
<dbReference type="HOGENOM" id="CLU_003205_0_0_0"/>
<dbReference type="SUPFAM" id="SSF49373">
    <property type="entry name" value="Invasin/intimin cell-adhesion fragments"/>
    <property type="match status" value="1"/>
</dbReference>
<dbReference type="Pfam" id="PF04151">
    <property type="entry name" value="PPC"/>
    <property type="match status" value="1"/>
</dbReference>
<dbReference type="Gene3D" id="3.40.50.200">
    <property type="entry name" value="Peptidase S8/S53 domain"/>
    <property type="match status" value="1"/>
</dbReference>
<dbReference type="AlphaFoldDB" id="E1IBP7"/>
<feature type="active site" description="Charge relay system" evidence="6 7">
    <location>
        <position position="463"/>
    </location>
</feature>
<dbReference type="eggNOG" id="COG1404">
    <property type="taxonomic scope" value="Bacteria"/>
</dbReference>
<feature type="signal peptide" evidence="10">
    <location>
        <begin position="1"/>
        <end position="29"/>
    </location>
</feature>
<organism evidence="14 15">
    <name type="scientific">Oscillochloris trichoides DG-6</name>
    <dbReference type="NCBI Taxonomy" id="765420"/>
    <lineage>
        <taxon>Bacteria</taxon>
        <taxon>Bacillati</taxon>
        <taxon>Chloroflexota</taxon>
        <taxon>Chloroflexia</taxon>
        <taxon>Chloroflexales</taxon>
        <taxon>Chloroflexineae</taxon>
        <taxon>Oscillochloridaceae</taxon>
        <taxon>Oscillochloris</taxon>
    </lineage>
</organism>
<evidence type="ECO:0000259" key="12">
    <source>
        <dbReference type="Pfam" id="PF04151"/>
    </source>
</evidence>
<evidence type="ECO:0000313" key="14">
    <source>
        <dbReference type="EMBL" id="EFO81466.1"/>
    </source>
</evidence>
<dbReference type="SUPFAM" id="SSF52743">
    <property type="entry name" value="Subtilisin-like"/>
    <property type="match status" value="1"/>
</dbReference>
<dbReference type="InterPro" id="IPR013783">
    <property type="entry name" value="Ig-like_fold"/>
</dbReference>
<accession>E1IBP7</accession>
<evidence type="ECO:0000256" key="10">
    <source>
        <dbReference type="SAM" id="SignalP"/>
    </source>
</evidence>
<comment type="caution">
    <text evidence="14">The sequence shown here is derived from an EMBL/GenBank/DDBJ whole genome shotgun (WGS) entry which is preliminary data.</text>
</comment>
<dbReference type="InterPro" id="IPR037045">
    <property type="entry name" value="S8pro/Inhibitor_I9_sf"/>
</dbReference>
<dbReference type="InterPro" id="IPR008964">
    <property type="entry name" value="Invasin/intimin_cell_adhesion"/>
</dbReference>
<dbReference type="PROSITE" id="PS00138">
    <property type="entry name" value="SUBTILASE_SER"/>
    <property type="match status" value="1"/>
</dbReference>
<dbReference type="GO" id="GO:0006508">
    <property type="term" value="P:proteolysis"/>
    <property type="evidence" value="ECO:0007669"/>
    <property type="project" value="UniProtKB-KW"/>
</dbReference>
<reference evidence="14 15" key="1">
    <citation type="journal article" date="2011" name="J. Bacteriol.">
        <title>Draft genome sequence of the anoxygenic filamentous phototrophic bacterium Oscillochloris trichoides subsp. DG-6.</title>
        <authorList>
            <person name="Kuznetsov B.B."/>
            <person name="Ivanovsky R.N."/>
            <person name="Keppen O.I."/>
            <person name="Sukhacheva M.V."/>
            <person name="Bumazhkin B.K."/>
            <person name="Patutina E.O."/>
            <person name="Beletsky A.V."/>
            <person name="Mardanov A.V."/>
            <person name="Baslerov R.V."/>
            <person name="Panteleeva A.N."/>
            <person name="Kolganova T.V."/>
            <person name="Ravin N.V."/>
            <person name="Skryabin K.G."/>
        </authorList>
    </citation>
    <scope>NUCLEOTIDE SEQUENCE [LARGE SCALE GENOMIC DNA]</scope>
    <source>
        <strain evidence="14 15">DG-6</strain>
    </source>
</reference>
<feature type="chain" id="PRO_5003146916" evidence="10">
    <location>
        <begin position="30"/>
        <end position="980"/>
    </location>
</feature>
<evidence type="ECO:0000256" key="2">
    <source>
        <dbReference type="ARBA" id="ARBA00022670"/>
    </source>
</evidence>
<dbReference type="CDD" id="cd04852">
    <property type="entry name" value="Peptidases_S8_3"/>
    <property type="match status" value="1"/>
</dbReference>
<keyword evidence="15" id="KW-1185">Reference proteome</keyword>
<feature type="domain" description="Peptidase C-terminal archaeal/bacterial" evidence="12">
    <location>
        <begin position="709"/>
        <end position="778"/>
    </location>
</feature>
<gene>
    <name evidence="14" type="ORF">OSCT_0748</name>
</gene>
<dbReference type="GO" id="GO:0004252">
    <property type="term" value="F:serine-type endopeptidase activity"/>
    <property type="evidence" value="ECO:0007669"/>
    <property type="project" value="UniProtKB-UniRule"/>
</dbReference>
<feature type="active site" description="Charge relay system" evidence="6 7">
    <location>
        <position position="179"/>
    </location>
</feature>
<feature type="region of interest" description="Disordered" evidence="9">
    <location>
        <begin position="249"/>
        <end position="271"/>
    </location>
</feature>
<evidence type="ECO:0000256" key="5">
    <source>
        <dbReference type="ARBA" id="ARBA00023180"/>
    </source>
</evidence>
<keyword evidence="3 7" id="KW-0378">Hydrolase</keyword>
<dbReference type="Gene3D" id="3.30.70.80">
    <property type="entry name" value="Peptidase S8 propeptide/proteinase inhibitor I9"/>
    <property type="match status" value="1"/>
</dbReference>
<feature type="compositionally biased region" description="Polar residues" evidence="9">
    <location>
        <begin position="249"/>
        <end position="258"/>
    </location>
</feature>
<evidence type="ECO:0000256" key="3">
    <source>
        <dbReference type="ARBA" id="ARBA00022801"/>
    </source>
</evidence>
<dbReference type="PANTHER" id="PTHR10795">
    <property type="entry name" value="PROPROTEIN CONVERTASE SUBTILISIN/KEXIN"/>
    <property type="match status" value="1"/>
</dbReference>
<dbReference type="InterPro" id="IPR007280">
    <property type="entry name" value="Peptidase_C_arc/bac"/>
</dbReference>
<dbReference type="InterPro" id="IPR036852">
    <property type="entry name" value="Peptidase_S8/S53_dom_sf"/>
</dbReference>
<dbReference type="eggNOG" id="COG3210">
    <property type="taxonomic scope" value="Bacteria"/>
</dbReference>
<dbReference type="Gene3D" id="2.60.40.10">
    <property type="entry name" value="Immunoglobulins"/>
    <property type="match status" value="1"/>
</dbReference>
<keyword evidence="10" id="KW-0732">Signal</keyword>
<feature type="domain" description="Inhibitor I9" evidence="13">
    <location>
        <begin position="46"/>
        <end position="149"/>
    </location>
</feature>